<gene>
    <name evidence="1" type="ORF">RPERSI_LOCUS11361</name>
</gene>
<accession>A0ACA9PS13</accession>
<sequence length="129" mass="15538">MIEDECNTILEPLQNLESRVSNSTEEVEVFHIITEDYLTEKIETNWWDKAEFEQYLENERQYRKLVQQLNEKFFGETTWMAQIGYHITTENSNNETNLMDIDDTYLIDSPKWSDDELEFNNDYKTYNLG</sequence>
<comment type="caution">
    <text evidence="1">The sequence shown here is derived from an EMBL/GenBank/DDBJ whole genome shotgun (WGS) entry which is preliminary data.</text>
</comment>
<proteinExistence type="predicted"/>
<reference evidence="1" key="1">
    <citation type="submission" date="2021-06" db="EMBL/GenBank/DDBJ databases">
        <authorList>
            <person name="Kallberg Y."/>
            <person name="Tangrot J."/>
            <person name="Rosling A."/>
        </authorList>
    </citation>
    <scope>NUCLEOTIDE SEQUENCE</scope>
    <source>
        <strain evidence="1">MA461A</strain>
    </source>
</reference>
<organism evidence="1 2">
    <name type="scientific">Racocetra persica</name>
    <dbReference type="NCBI Taxonomy" id="160502"/>
    <lineage>
        <taxon>Eukaryota</taxon>
        <taxon>Fungi</taxon>
        <taxon>Fungi incertae sedis</taxon>
        <taxon>Mucoromycota</taxon>
        <taxon>Glomeromycotina</taxon>
        <taxon>Glomeromycetes</taxon>
        <taxon>Diversisporales</taxon>
        <taxon>Gigasporaceae</taxon>
        <taxon>Racocetra</taxon>
    </lineage>
</organism>
<protein>
    <submittedName>
        <fullName evidence="1">16162_t:CDS:1</fullName>
    </submittedName>
</protein>
<name>A0ACA9PS13_9GLOM</name>
<dbReference type="Proteomes" id="UP000789920">
    <property type="component" value="Unassembled WGS sequence"/>
</dbReference>
<evidence type="ECO:0000313" key="1">
    <source>
        <dbReference type="EMBL" id="CAG8721819.1"/>
    </source>
</evidence>
<keyword evidence="2" id="KW-1185">Reference proteome</keyword>
<feature type="non-terminal residue" evidence="1">
    <location>
        <position position="129"/>
    </location>
</feature>
<evidence type="ECO:0000313" key="2">
    <source>
        <dbReference type="Proteomes" id="UP000789920"/>
    </source>
</evidence>
<dbReference type="EMBL" id="CAJVQC010023331">
    <property type="protein sequence ID" value="CAG8721819.1"/>
    <property type="molecule type" value="Genomic_DNA"/>
</dbReference>